<dbReference type="SUPFAM" id="SSF68906">
    <property type="entry name" value="SAP domain"/>
    <property type="match status" value="1"/>
</dbReference>
<dbReference type="PANTHER" id="PTHR47031">
    <property type="entry name" value="SAP DNA-BINDING DOMAIN-CONTAINING PROTEIN"/>
    <property type="match status" value="1"/>
</dbReference>
<sequence length="1069" mass="118218">MGHNKPRRFKNHQSHRGQSSRSHRQDPLDEESLPCEQEPEEEPAGPKIQLAMWDFGQCDAKRCTGRKLSRFGLLKESTQSCLELRVNNGFGGIVLSPVGAHCVSREDHSLVKQRGLAVVDCSWARLDDVPFVKLRCTAPRLLPWLVAANPVNYGRPCQLSCVEALSAALLICGEEETANLLLGKFKWGHAFLSLNRELLKAYSECQNSADIISVQNAWLSQQSQVLKAPTEEQVGEDTSSLNEEGEGSSDSEDGLPPLEKNMNHLNFQETDEERNRNQQGFTFSAHLFFFPIEEVSAVSLLPFAAKLGITELLVDVLKPRGIIIVILENRPLDQWKVIELKEELKKRRLTTKGLKEDLVKRLDEAVRIERANAQKDADNGFNCDPQPVIAVKSVEIHSSPVSGIVDDGGKKTEKVEVPPVYVDINDGAAALVQGNIQEGYVLVGEDSAMVEEKLVVHSTTVETGVTVYENVVSDVTLSGQDLQKIETHEENVDPGPQPINEDSKTQSASEESKPHLANEESQPHSANEDSEPLSANEDSKLYLANEDSKSQSAIEDSKLQPEFADSKPLLESDDTKPQLENVCSDSTAEDVMLNISAPHNQVSEVSPILGSQVKYDSISTDSVSINEKIELKDNIIADHVKLELDVIKPEMVEPSSSTVVPVGGDSHPMDVEEPLGSKASVGEKDDDIGNNADLSKKNDSVDVGYSEKLNLDRSSGDDSMEEDVLESKQIDSKYNSDDVGDRIEKIKDSLVKEEESHVDVVGDDFATDKKDDLVDNKDRSTAPAEKRKLNDQTLVGNNEPQKRQRRWNTENLKIPEPQSSTLTPITPKDNFLSGAPKRNFSRSDSTVSEDAKKNVLFHHHQSHQLIPSELIDFSPFTLKSVQELLGKTGNVASFWMDHIKTHCYVTYSSVEEAINTRNAVYNLQWPPNGGRLLVAEFVDPQEVKTRVETPQTPQTPQTPAASASPAVVPIPPNLQQPSPRQHKPQQQQLPPPSSSLPPPPPLSNPPQARERLPLPPPPPLTLTEKHDPPIVTLDDLFRKTKATPRIYYLPLAEEQVEAKLATQGKNKKP</sequence>
<dbReference type="EMBL" id="VOIH02000008">
    <property type="protein sequence ID" value="KAF3440423.1"/>
    <property type="molecule type" value="Genomic_DNA"/>
</dbReference>
<keyword evidence="1" id="KW-0949">S-adenosyl-L-methionine</keyword>
<evidence type="ECO:0000313" key="4">
    <source>
        <dbReference type="EMBL" id="KAF3440423.1"/>
    </source>
</evidence>
<dbReference type="InterPro" id="IPR032552">
    <property type="entry name" value="RSB_motif"/>
</dbReference>
<reference evidence="4" key="1">
    <citation type="submission" date="2020-03" db="EMBL/GenBank/DDBJ databases">
        <title>A high-quality chromosome-level genome assembly of a woody plant with both climbing and erect habits, Rhamnella rubrinervis.</title>
        <authorList>
            <person name="Lu Z."/>
            <person name="Yang Y."/>
            <person name="Zhu X."/>
            <person name="Sun Y."/>
        </authorList>
    </citation>
    <scope>NUCLEOTIDE SEQUENCE</scope>
    <source>
        <strain evidence="4">BYM</strain>
        <tissue evidence="4">Leaf</tissue>
    </source>
</reference>
<feature type="compositionally biased region" description="Low complexity" evidence="2">
    <location>
        <begin position="975"/>
        <end position="988"/>
    </location>
</feature>
<evidence type="ECO:0000313" key="5">
    <source>
        <dbReference type="Proteomes" id="UP000796880"/>
    </source>
</evidence>
<dbReference type="Proteomes" id="UP000796880">
    <property type="component" value="Unassembled WGS sequence"/>
</dbReference>
<feature type="binding site" evidence="1">
    <location>
        <position position="142"/>
    </location>
    <ligand>
        <name>S-adenosyl-L-methionine</name>
        <dbReference type="ChEBI" id="CHEBI:59789"/>
    </ligand>
</feature>
<gene>
    <name evidence="4" type="ORF">FNV43_RR18707</name>
</gene>
<dbReference type="HAMAP" id="MF_01116">
    <property type="entry name" value="TSR3"/>
    <property type="match status" value="1"/>
</dbReference>
<feature type="compositionally biased region" description="Pro residues" evidence="2">
    <location>
        <begin position="989"/>
        <end position="1004"/>
    </location>
</feature>
<dbReference type="InterPro" id="IPR035979">
    <property type="entry name" value="RBD_domain_sf"/>
</dbReference>
<dbReference type="SUPFAM" id="SSF54928">
    <property type="entry name" value="RNA-binding domain, RBD"/>
    <property type="match status" value="1"/>
</dbReference>
<dbReference type="InterPro" id="IPR036361">
    <property type="entry name" value="SAP_dom_sf"/>
</dbReference>
<proteinExistence type="inferred from homology"/>
<dbReference type="Pfam" id="PF04068">
    <property type="entry name" value="Fer4_RLI"/>
    <property type="match status" value="1"/>
</dbReference>
<protein>
    <recommendedName>
        <fullName evidence="1">18S rRNA aminocarboxypropyltransferase</fullName>
        <ecNumber evidence="1">2.5.1.157</ecNumber>
    </recommendedName>
</protein>
<name>A0A8K0E485_9ROSA</name>
<feature type="region of interest" description="Disordered" evidence="2">
    <location>
        <begin position="768"/>
        <end position="844"/>
    </location>
</feature>
<keyword evidence="1" id="KW-0808">Transferase</keyword>
<dbReference type="Pfam" id="PF04034">
    <property type="entry name" value="Ribo_biogen_C"/>
    <property type="match status" value="1"/>
</dbReference>
<feature type="binding site" evidence="1">
    <location>
        <position position="64"/>
    </location>
    <ligand>
        <name>S-adenosyl-L-methionine</name>
        <dbReference type="ChEBI" id="CHEBI:59789"/>
    </ligand>
</feature>
<comment type="caution">
    <text evidence="1">Lacks conserved residue(s) required for the propagation of feature annotation.</text>
</comment>
<dbReference type="GO" id="GO:1904047">
    <property type="term" value="F:S-adenosyl-L-methionine binding"/>
    <property type="evidence" value="ECO:0007669"/>
    <property type="project" value="UniProtKB-UniRule"/>
</dbReference>
<feature type="compositionally biased region" description="Basic and acidic residues" evidence="2">
    <location>
        <begin position="510"/>
        <end position="522"/>
    </location>
</feature>
<comment type="similarity">
    <text evidence="1">Belongs to the TDD superfamily. TSR3 family.</text>
</comment>
<dbReference type="InterPro" id="IPR022968">
    <property type="entry name" value="Tsr3-like"/>
</dbReference>
<feature type="region of interest" description="Disordered" evidence="2">
    <location>
        <begin position="655"/>
        <end position="736"/>
    </location>
</feature>
<dbReference type="GO" id="GO:0106388">
    <property type="term" value="F:rRNA small subunit aminocarboxypropyltransferase activity"/>
    <property type="evidence" value="ECO:0007669"/>
    <property type="project" value="UniProtKB-EC"/>
</dbReference>
<feature type="compositionally biased region" description="Basic and acidic residues" evidence="2">
    <location>
        <begin position="725"/>
        <end position="736"/>
    </location>
</feature>
<feature type="region of interest" description="Disordered" evidence="2">
    <location>
        <begin position="229"/>
        <end position="261"/>
    </location>
</feature>
<dbReference type="InterPro" id="IPR007209">
    <property type="entry name" value="RNaseL-inhib-like_metal-bd_dom"/>
</dbReference>
<dbReference type="GO" id="GO:0000455">
    <property type="term" value="P:enzyme-directed rRNA pseudouridine synthesis"/>
    <property type="evidence" value="ECO:0007669"/>
    <property type="project" value="UniProtKB-UniRule"/>
</dbReference>
<feature type="region of interest" description="Disordered" evidence="2">
    <location>
        <begin position="943"/>
        <end position="1029"/>
    </location>
</feature>
<feature type="binding site" evidence="1">
    <location>
        <position position="119"/>
    </location>
    <ligand>
        <name>S-adenosyl-L-methionine</name>
        <dbReference type="ChEBI" id="CHEBI:59789"/>
    </ligand>
</feature>
<dbReference type="PANTHER" id="PTHR47031:SF3">
    <property type="entry name" value="SAP DOMAIN-CONTAINING PROTEIN"/>
    <property type="match status" value="1"/>
</dbReference>
<dbReference type="InterPro" id="IPR003034">
    <property type="entry name" value="SAP_dom"/>
</dbReference>
<feature type="compositionally biased region" description="Basic residues" evidence="2">
    <location>
        <begin position="1"/>
        <end position="15"/>
    </location>
</feature>
<dbReference type="PROSITE" id="PS50800">
    <property type="entry name" value="SAP"/>
    <property type="match status" value="1"/>
</dbReference>
<dbReference type="InterPro" id="IPR007177">
    <property type="entry name" value="Tsr3_C"/>
</dbReference>
<keyword evidence="1" id="KW-0690">Ribosome biogenesis</keyword>
<feature type="region of interest" description="Disordered" evidence="2">
    <location>
        <begin position="488"/>
        <end position="535"/>
    </location>
</feature>
<feature type="compositionally biased region" description="Low complexity" evidence="2">
    <location>
        <begin position="949"/>
        <end position="967"/>
    </location>
</feature>
<accession>A0A8K0E485</accession>
<evidence type="ECO:0000256" key="2">
    <source>
        <dbReference type="SAM" id="MobiDB-lite"/>
    </source>
</evidence>
<dbReference type="NCBIfam" id="NF002621">
    <property type="entry name" value="PRK02287.1"/>
    <property type="match status" value="1"/>
</dbReference>
<keyword evidence="5" id="KW-1185">Reference proteome</keyword>
<dbReference type="OrthoDB" id="5348404at2759"/>
<dbReference type="CDD" id="cd12432">
    <property type="entry name" value="RRM_ACINU"/>
    <property type="match status" value="1"/>
</dbReference>
<feature type="domain" description="SAP" evidence="3">
    <location>
        <begin position="332"/>
        <end position="366"/>
    </location>
</feature>
<dbReference type="EC" id="2.5.1.157" evidence="1"/>
<keyword evidence="1" id="KW-0698">rRNA processing</keyword>
<evidence type="ECO:0000256" key="1">
    <source>
        <dbReference type="HAMAP-Rule" id="MF_03146"/>
    </source>
</evidence>
<comment type="function">
    <text evidence="1">Aminocarboxypropyltransferase that catalyzes the aminocarboxypropyl transfer on pseudouridine in 18S rRNA. It constitutes the last step in biosynthesis of the hypermodified N1-methyl-N3-(3-amino-3-carboxypropyl) pseudouridine (m1acp3-Psi).</text>
</comment>
<dbReference type="Pfam" id="PF16294">
    <property type="entry name" value="RSB_motif"/>
    <property type="match status" value="1"/>
</dbReference>
<feature type="compositionally biased region" description="Acidic residues" evidence="2">
    <location>
        <begin position="28"/>
        <end position="43"/>
    </location>
</feature>
<dbReference type="InterPro" id="IPR034257">
    <property type="entry name" value="Acinus_RRM"/>
</dbReference>
<feature type="compositionally biased region" description="Acidic residues" evidence="2">
    <location>
        <begin position="243"/>
        <end position="253"/>
    </location>
</feature>
<dbReference type="GO" id="GO:0003676">
    <property type="term" value="F:nucleic acid binding"/>
    <property type="evidence" value="ECO:0007669"/>
    <property type="project" value="InterPro"/>
</dbReference>
<dbReference type="SMART" id="SM00513">
    <property type="entry name" value="SAP"/>
    <property type="match status" value="1"/>
</dbReference>
<feature type="compositionally biased region" description="Basic and acidic residues" evidence="2">
    <location>
        <begin position="768"/>
        <end position="790"/>
    </location>
</feature>
<dbReference type="AlphaFoldDB" id="A0A8K0E485"/>
<dbReference type="Pfam" id="PF02037">
    <property type="entry name" value="SAP"/>
    <property type="match status" value="1"/>
</dbReference>
<comment type="catalytic activity">
    <reaction evidence="1">
        <text>an N(1)-methylpseudouridine in rRNA + S-adenosyl-L-methionine = N(1)-methyl-N(3)-[(3S)-3-amino-3-carboxypropyl]pseudouridine in rRNA + S-methyl-5'-thioadenosine + H(+)</text>
        <dbReference type="Rhea" id="RHEA:63296"/>
        <dbReference type="Rhea" id="RHEA-COMP:11634"/>
        <dbReference type="Rhea" id="RHEA-COMP:16310"/>
        <dbReference type="ChEBI" id="CHEBI:15378"/>
        <dbReference type="ChEBI" id="CHEBI:17509"/>
        <dbReference type="ChEBI" id="CHEBI:59789"/>
        <dbReference type="ChEBI" id="CHEBI:74890"/>
        <dbReference type="ChEBI" id="CHEBI:146234"/>
        <dbReference type="EC" id="2.5.1.157"/>
    </reaction>
</comment>
<comment type="caution">
    <text evidence="4">The sequence shown here is derived from an EMBL/GenBank/DDBJ whole genome shotgun (WGS) entry which is preliminary data.</text>
</comment>
<organism evidence="4 5">
    <name type="scientific">Rhamnella rubrinervis</name>
    <dbReference type="NCBI Taxonomy" id="2594499"/>
    <lineage>
        <taxon>Eukaryota</taxon>
        <taxon>Viridiplantae</taxon>
        <taxon>Streptophyta</taxon>
        <taxon>Embryophyta</taxon>
        <taxon>Tracheophyta</taxon>
        <taxon>Spermatophyta</taxon>
        <taxon>Magnoliopsida</taxon>
        <taxon>eudicotyledons</taxon>
        <taxon>Gunneridae</taxon>
        <taxon>Pentapetalae</taxon>
        <taxon>rosids</taxon>
        <taxon>fabids</taxon>
        <taxon>Rosales</taxon>
        <taxon>Rhamnaceae</taxon>
        <taxon>rhamnoid group</taxon>
        <taxon>Rhamneae</taxon>
        <taxon>Rhamnella</taxon>
    </lineage>
</organism>
<evidence type="ECO:0000259" key="3">
    <source>
        <dbReference type="PROSITE" id="PS50800"/>
    </source>
</evidence>
<feature type="region of interest" description="Disordered" evidence="2">
    <location>
        <begin position="1"/>
        <end position="44"/>
    </location>
</feature>
<dbReference type="Gene3D" id="1.10.720.30">
    <property type="entry name" value="SAP domain"/>
    <property type="match status" value="1"/>
</dbReference>